<evidence type="ECO:0000256" key="1">
    <source>
        <dbReference type="ARBA" id="ARBA00010062"/>
    </source>
</evidence>
<evidence type="ECO:0000313" key="5">
    <source>
        <dbReference type="Proteomes" id="UP000646244"/>
    </source>
</evidence>
<dbReference type="PANTHER" id="PTHR30483:SF6">
    <property type="entry name" value="PERIPLASMIC BINDING PROTEIN OF ABC TRANSPORTER FOR NATURAL AMINO ACIDS"/>
    <property type="match status" value="1"/>
</dbReference>
<reference evidence="4" key="1">
    <citation type="journal article" date="2014" name="Int. J. Syst. Evol. Microbiol.">
        <title>Complete genome sequence of Corynebacterium casei LMG S-19264T (=DSM 44701T), isolated from a smear-ripened cheese.</title>
        <authorList>
            <consortium name="US DOE Joint Genome Institute (JGI-PGF)"/>
            <person name="Walter F."/>
            <person name="Albersmeier A."/>
            <person name="Kalinowski J."/>
            <person name="Ruckert C."/>
        </authorList>
    </citation>
    <scope>NUCLEOTIDE SEQUENCE</scope>
    <source>
        <strain evidence="4">JCM 4633</strain>
    </source>
</reference>
<organism evidence="4 5">
    <name type="scientific">Streptomyces cinnamoneus</name>
    <name type="common">Streptoverticillium cinnamoneum</name>
    <dbReference type="NCBI Taxonomy" id="53446"/>
    <lineage>
        <taxon>Bacteria</taxon>
        <taxon>Bacillati</taxon>
        <taxon>Actinomycetota</taxon>
        <taxon>Actinomycetes</taxon>
        <taxon>Kitasatosporales</taxon>
        <taxon>Streptomycetaceae</taxon>
        <taxon>Streptomyces</taxon>
        <taxon>Streptomyces cinnamoneus group</taxon>
    </lineage>
</organism>
<dbReference type="EMBL" id="BMVB01000006">
    <property type="protein sequence ID" value="GHC46335.1"/>
    <property type="molecule type" value="Genomic_DNA"/>
</dbReference>
<evidence type="ECO:0000259" key="3">
    <source>
        <dbReference type="Pfam" id="PF13458"/>
    </source>
</evidence>
<comment type="caution">
    <text evidence="4">The sequence shown here is derived from an EMBL/GenBank/DDBJ whole genome shotgun (WGS) entry which is preliminary data.</text>
</comment>
<dbReference type="CDD" id="cd06337">
    <property type="entry name" value="PBP1_ABC_ligand_binding-like"/>
    <property type="match status" value="1"/>
</dbReference>
<accession>A0A918WHB5</accession>
<dbReference type="Proteomes" id="UP000646244">
    <property type="component" value="Unassembled WGS sequence"/>
</dbReference>
<dbReference type="InterPro" id="IPR028082">
    <property type="entry name" value="Peripla_BP_I"/>
</dbReference>
<evidence type="ECO:0000313" key="4">
    <source>
        <dbReference type="EMBL" id="GHC46335.1"/>
    </source>
</evidence>
<dbReference type="InterPro" id="IPR028081">
    <property type="entry name" value="Leu-bd"/>
</dbReference>
<dbReference type="InterPro" id="IPR051010">
    <property type="entry name" value="BCAA_transport"/>
</dbReference>
<protein>
    <recommendedName>
        <fullName evidence="3">Leucine-binding protein domain-containing protein</fullName>
    </recommendedName>
</protein>
<evidence type="ECO:0000256" key="2">
    <source>
        <dbReference type="ARBA" id="ARBA00022729"/>
    </source>
</evidence>
<reference evidence="4" key="2">
    <citation type="submission" date="2020-09" db="EMBL/GenBank/DDBJ databases">
        <authorList>
            <person name="Sun Q."/>
            <person name="Ohkuma M."/>
        </authorList>
    </citation>
    <scope>NUCLEOTIDE SEQUENCE</scope>
    <source>
        <strain evidence="4">JCM 4633</strain>
    </source>
</reference>
<dbReference type="Pfam" id="PF13458">
    <property type="entry name" value="Peripla_BP_6"/>
    <property type="match status" value="1"/>
</dbReference>
<sequence length="390" mass="42284">MCIGAVVPRTGRLARLGDPLAFVLERLAPRLTHLAHGSRRLPLRLAWRDSRSDADGARRAVAELVRDEGVQAVVTTDGTRVLPAVADSCEVLGIPCVSTAFPWQTYLLGRGAEPAARPFRWTYHFAWGLDDIAAVFAEMWERVGPRRTVGCLWNDGPQGHSLRHPRHGFVPVATARGHTLVDPGGYREPATGFEQCVRRFQEAGADVVTSAATVEDLALFHRQAHEAGLRPRLITCSRWLAQPRASPHTDGLANTRIATLVYWSPRHPFRSSVDDTTAAALARDYRRSTGKPWLQLLGPAHALLEVAAHALATAADPTDRRAVAEALGRTRLDTVAGPLDFTCGPTPNVALLPLIGGQWRPGPGRQPELAVVTNTRLPGVAPDARLTVGL</sequence>
<dbReference type="Gene3D" id="3.40.50.2300">
    <property type="match status" value="2"/>
</dbReference>
<dbReference type="AlphaFoldDB" id="A0A918WHB5"/>
<keyword evidence="2" id="KW-0732">Signal</keyword>
<dbReference type="PANTHER" id="PTHR30483">
    <property type="entry name" value="LEUCINE-SPECIFIC-BINDING PROTEIN"/>
    <property type="match status" value="1"/>
</dbReference>
<comment type="similarity">
    <text evidence="1">Belongs to the leucine-binding protein family.</text>
</comment>
<feature type="domain" description="Leucine-binding protein" evidence="3">
    <location>
        <begin position="3"/>
        <end position="342"/>
    </location>
</feature>
<dbReference type="SUPFAM" id="SSF53822">
    <property type="entry name" value="Periplasmic binding protein-like I"/>
    <property type="match status" value="1"/>
</dbReference>
<proteinExistence type="inferred from homology"/>
<name>A0A918WHB5_STRCJ</name>
<gene>
    <name evidence="4" type="ORF">GCM10010507_22110</name>
</gene>